<organism evidence="2 3">
    <name type="scientific">Desulfomarina profundi</name>
    <dbReference type="NCBI Taxonomy" id="2772557"/>
    <lineage>
        <taxon>Bacteria</taxon>
        <taxon>Pseudomonadati</taxon>
        <taxon>Thermodesulfobacteriota</taxon>
        <taxon>Desulfobulbia</taxon>
        <taxon>Desulfobulbales</taxon>
        <taxon>Desulfobulbaceae</taxon>
        <taxon>Desulfomarina</taxon>
    </lineage>
</organism>
<keyword evidence="1" id="KW-0732">Signal</keyword>
<evidence type="ECO:0008006" key="4">
    <source>
        <dbReference type="Google" id="ProtNLM"/>
    </source>
</evidence>
<feature type="signal peptide" evidence="1">
    <location>
        <begin position="1"/>
        <end position="25"/>
    </location>
</feature>
<proteinExistence type="predicted"/>
<evidence type="ECO:0000256" key="1">
    <source>
        <dbReference type="SAM" id="SignalP"/>
    </source>
</evidence>
<dbReference type="RefSeq" id="WP_228853885.1">
    <property type="nucleotide sequence ID" value="NZ_AP024086.1"/>
</dbReference>
<sequence length="136" mass="14386">MKRTLIAAVATGALLLGIAATNASAWNYGSPWMGVGYGMTNVGYNNGNNSQFQADTRDLRLKIAQARVELNALVATPGYDTEKVNALARDIAANQLALEQTAQKYGYGVASYNMMGGPGMMMGPGMMNGGYGYGCW</sequence>
<reference evidence="2" key="1">
    <citation type="submission" date="2020-09" db="EMBL/GenBank/DDBJ databases">
        <title>Desulfogranum mesoprofundum gen. nov., sp. nov., a novel mesophilic, sulfate-reducing chemolithoautotroph isolated from a deep-sea hydrothermal vent chimney in the Suiyo Seamount.</title>
        <authorList>
            <person name="Hashimoto Y."/>
            <person name="Nakagawa S."/>
        </authorList>
    </citation>
    <scope>NUCLEOTIDE SEQUENCE</scope>
    <source>
        <strain evidence="2">KT2</strain>
    </source>
</reference>
<evidence type="ECO:0000313" key="3">
    <source>
        <dbReference type="Proteomes" id="UP000826725"/>
    </source>
</evidence>
<evidence type="ECO:0000313" key="2">
    <source>
        <dbReference type="EMBL" id="BCL61429.1"/>
    </source>
</evidence>
<name>A0A8D5JHG6_9BACT</name>
<keyword evidence="3" id="KW-1185">Reference proteome</keyword>
<protein>
    <recommendedName>
        <fullName evidence="4">Zinc resistance protein</fullName>
    </recommendedName>
</protein>
<dbReference type="AlphaFoldDB" id="A0A8D5JHG6"/>
<feature type="chain" id="PRO_5034267143" description="Zinc resistance protein" evidence="1">
    <location>
        <begin position="26"/>
        <end position="136"/>
    </location>
</feature>
<accession>A0A8D5JHG6</accession>
<dbReference type="EMBL" id="AP024086">
    <property type="protein sequence ID" value="BCL61429.1"/>
    <property type="molecule type" value="Genomic_DNA"/>
</dbReference>
<gene>
    <name evidence="2" type="ORF">DGMP_21220</name>
</gene>
<dbReference type="KEGG" id="dbk:DGMP_21220"/>
<dbReference type="Proteomes" id="UP000826725">
    <property type="component" value="Chromosome"/>
</dbReference>